<organism evidence="7 8">
    <name type="scientific">Rosistilla ulvae</name>
    <dbReference type="NCBI Taxonomy" id="1930277"/>
    <lineage>
        <taxon>Bacteria</taxon>
        <taxon>Pseudomonadati</taxon>
        <taxon>Planctomycetota</taxon>
        <taxon>Planctomycetia</taxon>
        <taxon>Pirellulales</taxon>
        <taxon>Pirellulaceae</taxon>
        <taxon>Rosistilla</taxon>
    </lineage>
</organism>
<sequence>MSSPSAQPSLRDWCQLVRLPNVFTVIADTTAAFLLVAHQLAPLPRYAIVLAAVVCIYWAGMILNDVWDIEIDRQERSKRPLPAGKISLSAARRAGWGLLLAGVALSFAVGFVPHGDAPPSLVPGGIAVLLAAMVVLYDGPVKRTPLAPMAMGLCRFFSFLLGASAAITSVSDFPFVPQHVLAIAAGFGVYIVGVTCMARGEAVGGKEQKLPLIFGLVITIVGMAMIAGGPQFAPADEIAKFQIEPQRQFSLLIGLLAFTIIHRAFRAILNPEPYAIQMNIKHAILTIIPLAAAVALLSAGTLPGLLVFALAVPAMTLGAFLRVT</sequence>
<dbReference type="RefSeq" id="WP_145341653.1">
    <property type="nucleotide sequence ID" value="NZ_CP036261.1"/>
</dbReference>
<dbReference type="Pfam" id="PF01040">
    <property type="entry name" value="UbiA"/>
    <property type="match status" value="1"/>
</dbReference>
<feature type="transmembrane region" description="Helical" evidence="6">
    <location>
        <begin position="94"/>
        <end position="114"/>
    </location>
</feature>
<evidence type="ECO:0000256" key="2">
    <source>
        <dbReference type="ARBA" id="ARBA00022475"/>
    </source>
</evidence>
<evidence type="ECO:0000313" key="8">
    <source>
        <dbReference type="Proteomes" id="UP000319557"/>
    </source>
</evidence>
<dbReference type="InterPro" id="IPR044878">
    <property type="entry name" value="UbiA_sf"/>
</dbReference>
<dbReference type="OrthoDB" id="2908954at2"/>
<accession>A0A517LTY1</accession>
<protein>
    <submittedName>
        <fullName evidence="7">(S)-2,3-di-O-geranylgeranylglyceryl phosphate synthase</fullName>
    </submittedName>
</protein>
<evidence type="ECO:0000256" key="6">
    <source>
        <dbReference type="SAM" id="Phobius"/>
    </source>
</evidence>
<evidence type="ECO:0000313" key="7">
    <source>
        <dbReference type="EMBL" id="QDS86080.1"/>
    </source>
</evidence>
<feature type="transmembrane region" description="Helical" evidence="6">
    <location>
        <begin position="249"/>
        <end position="268"/>
    </location>
</feature>
<dbReference type="PANTHER" id="PTHR42723:SF1">
    <property type="entry name" value="CHLOROPHYLL SYNTHASE, CHLOROPLASTIC"/>
    <property type="match status" value="1"/>
</dbReference>
<keyword evidence="5 6" id="KW-0472">Membrane</keyword>
<dbReference type="Gene3D" id="1.10.357.140">
    <property type="entry name" value="UbiA prenyltransferase"/>
    <property type="match status" value="1"/>
</dbReference>
<evidence type="ECO:0000256" key="5">
    <source>
        <dbReference type="ARBA" id="ARBA00023136"/>
    </source>
</evidence>
<feature type="transmembrane region" description="Helical" evidence="6">
    <location>
        <begin position="210"/>
        <end position="229"/>
    </location>
</feature>
<dbReference type="GO" id="GO:0016020">
    <property type="term" value="C:membrane"/>
    <property type="evidence" value="ECO:0007669"/>
    <property type="project" value="UniProtKB-SubCell"/>
</dbReference>
<dbReference type="AlphaFoldDB" id="A0A517LTY1"/>
<dbReference type="InterPro" id="IPR000537">
    <property type="entry name" value="UbiA_prenyltransferase"/>
</dbReference>
<feature type="transmembrane region" description="Helical" evidence="6">
    <location>
        <begin position="120"/>
        <end position="137"/>
    </location>
</feature>
<feature type="transmembrane region" description="Helical" evidence="6">
    <location>
        <begin position="21"/>
        <end position="40"/>
    </location>
</feature>
<evidence type="ECO:0000256" key="4">
    <source>
        <dbReference type="ARBA" id="ARBA00022989"/>
    </source>
</evidence>
<dbReference type="Proteomes" id="UP000319557">
    <property type="component" value="Chromosome"/>
</dbReference>
<dbReference type="CDD" id="cd13964">
    <property type="entry name" value="PT_UbiA_1"/>
    <property type="match status" value="1"/>
</dbReference>
<keyword evidence="8" id="KW-1185">Reference proteome</keyword>
<feature type="transmembrane region" description="Helical" evidence="6">
    <location>
        <begin position="149"/>
        <end position="167"/>
    </location>
</feature>
<keyword evidence="4 6" id="KW-1133">Transmembrane helix</keyword>
<evidence type="ECO:0000256" key="3">
    <source>
        <dbReference type="ARBA" id="ARBA00022692"/>
    </source>
</evidence>
<dbReference type="PANTHER" id="PTHR42723">
    <property type="entry name" value="CHLOROPHYLL SYNTHASE"/>
    <property type="match status" value="1"/>
</dbReference>
<dbReference type="EMBL" id="CP036261">
    <property type="protein sequence ID" value="QDS86080.1"/>
    <property type="molecule type" value="Genomic_DNA"/>
</dbReference>
<dbReference type="InterPro" id="IPR050475">
    <property type="entry name" value="Prenyltransferase_related"/>
</dbReference>
<proteinExistence type="predicted"/>
<comment type="subcellular location">
    <subcellularLocation>
        <location evidence="1">Membrane</location>
        <topology evidence="1">Multi-pass membrane protein</topology>
    </subcellularLocation>
</comment>
<keyword evidence="2" id="KW-1003">Cell membrane</keyword>
<dbReference type="GO" id="GO:0016765">
    <property type="term" value="F:transferase activity, transferring alkyl or aryl (other than methyl) groups"/>
    <property type="evidence" value="ECO:0007669"/>
    <property type="project" value="InterPro"/>
</dbReference>
<evidence type="ECO:0000256" key="1">
    <source>
        <dbReference type="ARBA" id="ARBA00004141"/>
    </source>
</evidence>
<feature type="transmembrane region" description="Helical" evidence="6">
    <location>
        <begin position="46"/>
        <end position="67"/>
    </location>
</feature>
<feature type="transmembrane region" description="Helical" evidence="6">
    <location>
        <begin position="179"/>
        <end position="198"/>
    </location>
</feature>
<keyword evidence="3 6" id="KW-0812">Transmembrane</keyword>
<dbReference type="KEGG" id="ruv:EC9_02380"/>
<gene>
    <name evidence="7" type="ORF">EC9_02380</name>
</gene>
<reference evidence="7 8" key="1">
    <citation type="submission" date="2019-02" db="EMBL/GenBank/DDBJ databases">
        <title>Deep-cultivation of Planctomycetes and their phenomic and genomic characterization uncovers novel biology.</title>
        <authorList>
            <person name="Wiegand S."/>
            <person name="Jogler M."/>
            <person name="Boedeker C."/>
            <person name="Pinto D."/>
            <person name="Vollmers J."/>
            <person name="Rivas-Marin E."/>
            <person name="Kohn T."/>
            <person name="Peeters S.H."/>
            <person name="Heuer A."/>
            <person name="Rast P."/>
            <person name="Oberbeckmann S."/>
            <person name="Bunk B."/>
            <person name="Jeske O."/>
            <person name="Meyerdierks A."/>
            <person name="Storesund J.E."/>
            <person name="Kallscheuer N."/>
            <person name="Luecker S."/>
            <person name="Lage O.M."/>
            <person name="Pohl T."/>
            <person name="Merkel B.J."/>
            <person name="Hornburger P."/>
            <person name="Mueller R.-W."/>
            <person name="Bruemmer F."/>
            <person name="Labrenz M."/>
            <person name="Spormann A.M."/>
            <person name="Op den Camp H."/>
            <person name="Overmann J."/>
            <person name="Amann R."/>
            <person name="Jetten M.S.M."/>
            <person name="Mascher T."/>
            <person name="Medema M.H."/>
            <person name="Devos D.P."/>
            <person name="Kaster A.-K."/>
            <person name="Ovreas L."/>
            <person name="Rohde M."/>
            <person name="Galperin M.Y."/>
            <person name="Jogler C."/>
        </authorList>
    </citation>
    <scope>NUCLEOTIDE SEQUENCE [LARGE SCALE GENOMIC DNA]</scope>
    <source>
        <strain evidence="7 8">EC9</strain>
    </source>
</reference>
<name>A0A517LTY1_9BACT</name>